<dbReference type="SUPFAM" id="SSF109604">
    <property type="entry name" value="HD-domain/PDEase-like"/>
    <property type="match status" value="1"/>
</dbReference>
<proteinExistence type="inferred from homology"/>
<dbReference type="InterPro" id="IPR006674">
    <property type="entry name" value="HD_domain"/>
</dbReference>
<dbReference type="FunFam" id="1.10.3210.10:FF:000001">
    <property type="entry name" value="GTP pyrophosphokinase RelA"/>
    <property type="match status" value="1"/>
</dbReference>
<dbReference type="PROSITE" id="PS51831">
    <property type="entry name" value="HD"/>
    <property type="match status" value="1"/>
</dbReference>
<comment type="similarity">
    <text evidence="1">Belongs to the RelA/SpoT family.</text>
</comment>
<dbReference type="GO" id="GO:0005886">
    <property type="term" value="C:plasma membrane"/>
    <property type="evidence" value="ECO:0007669"/>
    <property type="project" value="TreeGrafter"/>
</dbReference>
<dbReference type="SMART" id="SM00471">
    <property type="entry name" value="HDc"/>
    <property type="match status" value="1"/>
</dbReference>
<dbReference type="PANTHER" id="PTHR21262:SF31">
    <property type="entry name" value="GTP PYROPHOSPHOKINASE"/>
    <property type="match status" value="1"/>
</dbReference>
<dbReference type="PANTHER" id="PTHR21262">
    <property type="entry name" value="GUANOSINE-3',5'-BIS DIPHOSPHATE 3'-PYROPHOSPHOHYDROLASE"/>
    <property type="match status" value="1"/>
</dbReference>
<reference evidence="3" key="1">
    <citation type="submission" date="2018-05" db="EMBL/GenBank/DDBJ databases">
        <authorList>
            <person name="Lanie J.A."/>
            <person name="Ng W.-L."/>
            <person name="Kazmierczak K.M."/>
            <person name="Andrzejewski T.M."/>
            <person name="Davidsen T.M."/>
            <person name="Wayne K.J."/>
            <person name="Tettelin H."/>
            <person name="Glass J.I."/>
            <person name="Rusch D."/>
            <person name="Podicherti R."/>
            <person name="Tsui H.-C.T."/>
            <person name="Winkler M.E."/>
        </authorList>
    </citation>
    <scope>NUCLEOTIDE SEQUENCE</scope>
</reference>
<dbReference type="AlphaFoldDB" id="A0A381TJK7"/>
<name>A0A381TJK7_9ZZZZ</name>
<feature type="non-terminal residue" evidence="3">
    <location>
        <position position="280"/>
    </location>
</feature>
<protein>
    <recommendedName>
        <fullName evidence="2">HD domain-containing protein</fullName>
    </recommendedName>
</protein>
<dbReference type="InterPro" id="IPR003607">
    <property type="entry name" value="HD/PDEase_dom"/>
</dbReference>
<dbReference type="InterPro" id="IPR043519">
    <property type="entry name" value="NT_sf"/>
</dbReference>
<accession>A0A381TJK7</accession>
<dbReference type="SUPFAM" id="SSF81301">
    <property type="entry name" value="Nucleotidyltransferase"/>
    <property type="match status" value="1"/>
</dbReference>
<evidence type="ECO:0000256" key="1">
    <source>
        <dbReference type="ARBA" id="ARBA00007476"/>
    </source>
</evidence>
<dbReference type="Pfam" id="PF13328">
    <property type="entry name" value="HD_4"/>
    <property type="match status" value="1"/>
</dbReference>
<gene>
    <name evidence="3" type="ORF">METZ01_LOCUS68818</name>
</gene>
<dbReference type="Gene3D" id="1.10.3210.10">
    <property type="entry name" value="Hypothetical protein af1432"/>
    <property type="match status" value="1"/>
</dbReference>
<evidence type="ECO:0000259" key="2">
    <source>
        <dbReference type="PROSITE" id="PS51831"/>
    </source>
</evidence>
<feature type="domain" description="HD" evidence="2">
    <location>
        <begin position="51"/>
        <end position="167"/>
    </location>
</feature>
<organism evidence="3">
    <name type="scientific">marine metagenome</name>
    <dbReference type="NCBI Taxonomy" id="408172"/>
    <lineage>
        <taxon>unclassified sequences</taxon>
        <taxon>metagenomes</taxon>
        <taxon>ecological metagenomes</taxon>
    </lineage>
</organism>
<dbReference type="EMBL" id="UINC01004661">
    <property type="protein sequence ID" value="SVA15964.1"/>
    <property type="molecule type" value="Genomic_DNA"/>
</dbReference>
<sequence length="280" mass="31486">MVNVGNVIVDDALYEKMGHYLASDKVELVAKAYAFAEKAHAGQSRLSGEEFFEHPKQTALFLADLRLDANALSAALLHDVLEDCDVTFAELSMEFGSDVAGLVDGVTKLTKAEVMGDSQFLPGSQSAFEETSLEDIAQAETLRKMLMAMAEDVRVVLIKLADRLHNMRTVGSLPQIRREAMAKETLEIYAPLAHRLGIWEIKWMLEDLSFQQIDPDAYKQISLRLNSKRGKREEYISKVVEIVKSELDKAGIAADIYGRPKHIYSIHKKSERYHESNREV</sequence>
<evidence type="ECO:0000313" key="3">
    <source>
        <dbReference type="EMBL" id="SVA15964.1"/>
    </source>
</evidence>
<dbReference type="Gene3D" id="3.30.460.10">
    <property type="entry name" value="Beta Polymerase, domain 2"/>
    <property type="match status" value="1"/>
</dbReference>